<comment type="caution">
    <text evidence="2">The sequence shown here is derived from an EMBL/GenBank/DDBJ whole genome shotgun (WGS) entry which is preliminary data.</text>
</comment>
<evidence type="ECO:0000313" key="2">
    <source>
        <dbReference type="EMBL" id="KYD08739.1"/>
    </source>
</evidence>
<reference evidence="2 3" key="1">
    <citation type="submission" date="2016-01" db="EMBL/GenBank/DDBJ databases">
        <title>Draft Genome Sequences of Seven Thermophilic Sporeformers Isolated from Foods.</title>
        <authorList>
            <person name="Berendsen E.M."/>
            <person name="Wells-Bennik M.H."/>
            <person name="Krawcyk A.O."/>
            <person name="De Jong A."/>
            <person name="Holsappel S."/>
            <person name="Eijlander R.T."/>
            <person name="Kuipers O.P."/>
        </authorList>
    </citation>
    <scope>NUCLEOTIDE SEQUENCE [LARGE SCALE GENOMIC DNA]</scope>
    <source>
        <strain evidence="2 3">B4135</strain>
    </source>
</reference>
<gene>
    <name evidence="2" type="ORF">B4135_0420</name>
</gene>
<evidence type="ECO:0000256" key="1">
    <source>
        <dbReference type="SAM" id="MobiDB-lite"/>
    </source>
</evidence>
<feature type="region of interest" description="Disordered" evidence="1">
    <location>
        <begin position="1"/>
        <end position="44"/>
    </location>
</feature>
<dbReference type="Proteomes" id="UP000075683">
    <property type="component" value="Unassembled WGS sequence"/>
</dbReference>
<evidence type="ECO:0000313" key="3">
    <source>
        <dbReference type="Proteomes" id="UP000075683"/>
    </source>
</evidence>
<dbReference type="EMBL" id="LQYT01000135">
    <property type="protein sequence ID" value="KYD08739.1"/>
    <property type="molecule type" value="Genomic_DNA"/>
</dbReference>
<organism evidence="2 3">
    <name type="scientific">Caldibacillus debilis</name>
    <dbReference type="NCBI Taxonomy" id="301148"/>
    <lineage>
        <taxon>Bacteria</taxon>
        <taxon>Bacillati</taxon>
        <taxon>Bacillota</taxon>
        <taxon>Bacilli</taxon>
        <taxon>Bacillales</taxon>
        <taxon>Bacillaceae</taxon>
        <taxon>Caldibacillus</taxon>
    </lineage>
</organism>
<protein>
    <submittedName>
        <fullName evidence="2">Uncharacterized protein</fullName>
    </submittedName>
</protein>
<name>A0A150L9N8_9BACI</name>
<proteinExistence type="predicted"/>
<accession>A0A150L9N8</accession>
<sequence>MKRPLIPQTEEYPVSDLLPARPDPAWLWPDPSSDPDQSRFLTNR</sequence>
<dbReference type="AlphaFoldDB" id="A0A150L9N8"/>